<evidence type="ECO:0000313" key="3">
    <source>
        <dbReference type="Proteomes" id="UP000011523"/>
    </source>
</evidence>
<reference evidence="2 3" key="1">
    <citation type="journal article" date="2014" name="PLoS Genet.">
        <title>Phylogenetically driven sequencing of extremely halophilic archaea reveals strategies for static and dynamic osmo-response.</title>
        <authorList>
            <person name="Becker E.A."/>
            <person name="Seitzer P.M."/>
            <person name="Tritt A."/>
            <person name="Larsen D."/>
            <person name="Krusor M."/>
            <person name="Yao A.I."/>
            <person name="Wu D."/>
            <person name="Madern D."/>
            <person name="Eisen J.A."/>
            <person name="Darling A.E."/>
            <person name="Facciotti M.T."/>
        </authorList>
    </citation>
    <scope>NUCLEOTIDE SEQUENCE [LARGE SCALE GENOMIC DNA]</scope>
    <source>
        <strain evidence="2 3">DSM 14210</strain>
    </source>
</reference>
<dbReference type="InterPro" id="IPR036388">
    <property type="entry name" value="WH-like_DNA-bd_sf"/>
</dbReference>
<dbReference type="InterPro" id="IPR036390">
    <property type="entry name" value="WH_DNA-bd_sf"/>
</dbReference>
<name>M0DW32_9EURY</name>
<gene>
    <name evidence="2" type="ORF">C472_05636</name>
</gene>
<evidence type="ECO:0000313" key="2">
    <source>
        <dbReference type="EMBL" id="ELZ38998.1"/>
    </source>
</evidence>
<proteinExistence type="predicted"/>
<keyword evidence="3" id="KW-1185">Reference proteome</keyword>
<dbReference type="EMBL" id="AOJD01000031">
    <property type="protein sequence ID" value="ELZ38998.1"/>
    <property type="molecule type" value="Genomic_DNA"/>
</dbReference>
<dbReference type="SUPFAM" id="SSF46785">
    <property type="entry name" value="Winged helix' DNA-binding domain"/>
    <property type="match status" value="1"/>
</dbReference>
<comment type="caution">
    <text evidence="2">The sequence shown here is derived from an EMBL/GenBank/DDBJ whole genome shotgun (WGS) entry which is preliminary data.</text>
</comment>
<dbReference type="Proteomes" id="UP000011523">
    <property type="component" value="Unassembled WGS sequence"/>
</dbReference>
<evidence type="ECO:0000259" key="1">
    <source>
        <dbReference type="Pfam" id="PF08461"/>
    </source>
</evidence>
<sequence>MTLSDSIVLEFLAKHDLELPPKALSVNLNRHGHDIGYSTVQLRLSNLEENGYVEKSDTGYYEISEKGRRWLNHELDEDDI</sequence>
<dbReference type="PATRIC" id="fig|1227485.3.peg.1082"/>
<dbReference type="Pfam" id="PF08461">
    <property type="entry name" value="WHD_RNase_R"/>
    <property type="match status" value="1"/>
</dbReference>
<accession>M0DW32</accession>
<dbReference type="InterPro" id="IPR013668">
    <property type="entry name" value="RNase_R_HTH_12"/>
</dbReference>
<dbReference type="AlphaFoldDB" id="M0DW32"/>
<dbReference type="RefSeq" id="WP_006628818.1">
    <property type="nucleotide sequence ID" value="NZ_AOJD01000031.1"/>
</dbReference>
<dbReference type="Gene3D" id="1.10.10.10">
    <property type="entry name" value="Winged helix-like DNA-binding domain superfamily/Winged helix DNA-binding domain"/>
    <property type="match status" value="1"/>
</dbReference>
<organism evidence="2 3">
    <name type="scientific">Halorubrum tebenquichense DSM 14210</name>
    <dbReference type="NCBI Taxonomy" id="1227485"/>
    <lineage>
        <taxon>Archaea</taxon>
        <taxon>Methanobacteriati</taxon>
        <taxon>Methanobacteriota</taxon>
        <taxon>Stenosarchaea group</taxon>
        <taxon>Halobacteria</taxon>
        <taxon>Halobacteriales</taxon>
        <taxon>Haloferacaceae</taxon>
        <taxon>Halorubrum</taxon>
    </lineage>
</organism>
<feature type="domain" description="Ribonuclease R winged-helix" evidence="1">
    <location>
        <begin position="8"/>
        <end position="69"/>
    </location>
</feature>
<protein>
    <submittedName>
        <fullName evidence="2">Phage PhiH1 repressor protein-like protein</fullName>
    </submittedName>
</protein>